<dbReference type="GO" id="GO:0009279">
    <property type="term" value="C:cell outer membrane"/>
    <property type="evidence" value="ECO:0007669"/>
    <property type="project" value="TreeGrafter"/>
</dbReference>
<evidence type="ECO:0000313" key="7">
    <source>
        <dbReference type="EMBL" id="MBQ0932694.1"/>
    </source>
</evidence>
<comment type="function">
    <text evidence="4">Involved in the assembly of lipopolysaccharide (LPS). Required for the translocation of LPS from the inner membrane to the outer membrane.</text>
</comment>
<dbReference type="HAMAP" id="MF_01914">
    <property type="entry name" value="LPS_assembly_LptA"/>
    <property type="match status" value="1"/>
</dbReference>
<feature type="region of interest" description="Disordered" evidence="5">
    <location>
        <begin position="160"/>
        <end position="187"/>
    </location>
</feature>
<dbReference type="PROSITE" id="PS51257">
    <property type="entry name" value="PROKAR_LIPOPROTEIN"/>
    <property type="match status" value="1"/>
</dbReference>
<dbReference type="GO" id="GO:0017089">
    <property type="term" value="F:glycolipid transfer activity"/>
    <property type="evidence" value="ECO:0007669"/>
    <property type="project" value="TreeGrafter"/>
</dbReference>
<keyword evidence="3 4" id="KW-0574">Periplasm</keyword>
<accession>A0A940Y9X1</accession>
<dbReference type="InterPro" id="IPR052037">
    <property type="entry name" value="LPS_export_LptA"/>
</dbReference>
<evidence type="ECO:0000256" key="2">
    <source>
        <dbReference type="ARBA" id="ARBA00022729"/>
    </source>
</evidence>
<comment type="caution">
    <text evidence="7">The sequence shown here is derived from an EMBL/GenBank/DDBJ whole genome shotgun (WGS) entry which is preliminary data.</text>
</comment>
<evidence type="ECO:0000259" key="6">
    <source>
        <dbReference type="Pfam" id="PF03968"/>
    </source>
</evidence>
<dbReference type="Gene3D" id="2.60.450.10">
    <property type="entry name" value="Lipopolysaccharide (LPS) transport protein A like domain"/>
    <property type="match status" value="1"/>
</dbReference>
<dbReference type="InterPro" id="IPR005653">
    <property type="entry name" value="OstA-like_N"/>
</dbReference>
<comment type="similarity">
    <text evidence="4">Belongs to the LptA family.</text>
</comment>
<dbReference type="GO" id="GO:0043165">
    <property type="term" value="P:Gram-negative-bacterium-type cell outer membrane assembly"/>
    <property type="evidence" value="ECO:0007669"/>
    <property type="project" value="UniProtKB-UniRule"/>
</dbReference>
<proteinExistence type="inferred from homology"/>
<dbReference type="RefSeq" id="WP_210856401.1">
    <property type="nucleotide sequence ID" value="NZ_JAGQDD010000018.1"/>
</dbReference>
<gene>
    <name evidence="4 7" type="primary">lptA</name>
    <name evidence="7" type="ORF">KAK03_19620</name>
</gene>
<evidence type="ECO:0000256" key="1">
    <source>
        <dbReference type="ARBA" id="ARBA00022448"/>
    </source>
</evidence>
<evidence type="ECO:0000313" key="8">
    <source>
        <dbReference type="Proteomes" id="UP000676246"/>
    </source>
</evidence>
<dbReference type="EMBL" id="JAGQDD010000018">
    <property type="protein sequence ID" value="MBQ0932694.1"/>
    <property type="molecule type" value="Genomic_DNA"/>
</dbReference>
<dbReference type="Proteomes" id="UP000676246">
    <property type="component" value="Unassembled WGS sequence"/>
</dbReference>
<feature type="domain" description="Organic solvent tolerance-like N-terminal" evidence="6">
    <location>
        <begin position="41"/>
        <end position="151"/>
    </location>
</feature>
<keyword evidence="2 4" id="KW-0732">Signal</keyword>
<dbReference type="NCBIfam" id="TIGR03002">
    <property type="entry name" value="outer_YhbN_LptA"/>
    <property type="match status" value="1"/>
</dbReference>
<organism evidence="7 8">
    <name type="scientific">Ideonella alba</name>
    <dbReference type="NCBI Taxonomy" id="2824118"/>
    <lineage>
        <taxon>Bacteria</taxon>
        <taxon>Pseudomonadati</taxon>
        <taxon>Pseudomonadota</taxon>
        <taxon>Betaproteobacteria</taxon>
        <taxon>Burkholderiales</taxon>
        <taxon>Sphaerotilaceae</taxon>
        <taxon>Ideonella</taxon>
    </lineage>
</organism>
<evidence type="ECO:0000256" key="3">
    <source>
        <dbReference type="ARBA" id="ARBA00022764"/>
    </source>
</evidence>
<dbReference type="PANTHER" id="PTHR36504">
    <property type="entry name" value="LIPOPOLYSACCHARIDE EXPORT SYSTEM PROTEIN LPTA"/>
    <property type="match status" value="1"/>
</dbReference>
<keyword evidence="1 4" id="KW-0813">Transport</keyword>
<dbReference type="PANTHER" id="PTHR36504:SF1">
    <property type="entry name" value="LIPOPOLYSACCHARIDE EXPORT SYSTEM PROTEIN LPTA"/>
    <property type="match status" value="1"/>
</dbReference>
<comment type="subcellular location">
    <subcellularLocation>
        <location evidence="4">Periplasm</location>
    </subcellularLocation>
</comment>
<feature type="chain" id="PRO_5038181255" description="Lipopolysaccharide export system protein LptA" evidence="4">
    <location>
        <begin position="24"/>
        <end position="187"/>
    </location>
</feature>
<protein>
    <recommendedName>
        <fullName evidence="4">Lipopolysaccharide export system protein LptA</fullName>
    </recommendedName>
</protein>
<reference evidence="7 8" key="1">
    <citation type="submission" date="2021-04" db="EMBL/GenBank/DDBJ databases">
        <title>The genome sequence of Ideonella sp. 3Y2.</title>
        <authorList>
            <person name="Liu Y."/>
        </authorList>
    </citation>
    <scope>NUCLEOTIDE SEQUENCE [LARGE SCALE GENOMIC DNA]</scope>
    <source>
        <strain evidence="7 8">3Y2</strain>
    </source>
</reference>
<evidence type="ECO:0000256" key="5">
    <source>
        <dbReference type="SAM" id="MobiDB-lite"/>
    </source>
</evidence>
<dbReference type="GO" id="GO:0030288">
    <property type="term" value="C:outer membrane-bounded periplasmic space"/>
    <property type="evidence" value="ECO:0007669"/>
    <property type="project" value="TreeGrafter"/>
</dbReference>
<dbReference type="GO" id="GO:0015920">
    <property type="term" value="P:lipopolysaccharide transport"/>
    <property type="evidence" value="ECO:0007669"/>
    <property type="project" value="UniProtKB-UniRule"/>
</dbReference>
<comment type="subunit">
    <text evidence="4">Component of the lipopolysaccharide transport and assembly complex.</text>
</comment>
<dbReference type="AlphaFoldDB" id="A0A940Y9X1"/>
<feature type="signal peptide" evidence="4">
    <location>
        <begin position="1"/>
        <end position="23"/>
    </location>
</feature>
<keyword evidence="8" id="KW-1185">Reference proteome</keyword>
<dbReference type="GO" id="GO:0001530">
    <property type="term" value="F:lipopolysaccharide binding"/>
    <property type="evidence" value="ECO:0007669"/>
    <property type="project" value="InterPro"/>
</dbReference>
<sequence precursor="true">MSRRPPLCLIAALALLACVPARAERADRTKPLVVESDGKKAASVDLSKRTTTVVGNVVITQGTLQIKADKVDVREDAPGRFSATALGSAAQPATFRQKRDRVDEVIEAQALRIEYDGGADRIRLVGEARMRILRAGQPADEATAAVIVYDQPADTLTFEGGSPGSTAASSRPRLVFVPRADNPEAPR</sequence>
<evidence type="ECO:0000256" key="4">
    <source>
        <dbReference type="HAMAP-Rule" id="MF_01914"/>
    </source>
</evidence>
<name>A0A940Y9X1_9BURK</name>
<dbReference type="InterPro" id="IPR014340">
    <property type="entry name" value="LptA"/>
</dbReference>
<dbReference type="Pfam" id="PF03968">
    <property type="entry name" value="LptD_N"/>
    <property type="match status" value="1"/>
</dbReference>